<evidence type="ECO:0000313" key="2">
    <source>
        <dbReference type="EMBL" id="QFZ72656.1"/>
    </source>
</evidence>
<dbReference type="Gene3D" id="3.30.70.100">
    <property type="match status" value="1"/>
</dbReference>
<dbReference type="KEGG" id="sfy:GFH48_04665"/>
<feature type="domain" description="NIPSNAP" evidence="1">
    <location>
        <begin position="4"/>
        <end position="98"/>
    </location>
</feature>
<protein>
    <submittedName>
        <fullName evidence="2">NIPSNAP family protein</fullName>
    </submittedName>
</protein>
<reference evidence="2 3" key="1">
    <citation type="submission" date="2019-10" db="EMBL/GenBank/DDBJ databases">
        <title>A novel species.</title>
        <authorList>
            <person name="Gao J."/>
        </authorList>
    </citation>
    <scope>NUCLEOTIDE SEQUENCE [LARGE SCALE GENOMIC DNA]</scope>
    <source>
        <strain evidence="2 3">QMT-28</strain>
    </source>
</reference>
<evidence type="ECO:0000313" key="3">
    <source>
        <dbReference type="Proteomes" id="UP000326179"/>
    </source>
</evidence>
<name>A0A5Q0L7H6_9ACTN</name>
<organism evidence="2 3">
    <name type="scientific">Streptomyces fagopyri</name>
    <dbReference type="NCBI Taxonomy" id="2662397"/>
    <lineage>
        <taxon>Bacteria</taxon>
        <taxon>Bacillati</taxon>
        <taxon>Actinomycetota</taxon>
        <taxon>Actinomycetes</taxon>
        <taxon>Kitasatosporales</taxon>
        <taxon>Streptomycetaceae</taxon>
        <taxon>Streptomyces</taxon>
    </lineage>
</organism>
<sequence>MILELREYTALPDRTEDLHRRFADETLDLFREFGLDLRGFWHVVDDRRRIYYLCAFEDVNAAVEFWDAFRADPRWIGLKERSEAEGPLIEEIVSTYLTEPEYMAAHR</sequence>
<gene>
    <name evidence="2" type="ORF">GFH48_04665</name>
</gene>
<proteinExistence type="predicted"/>
<dbReference type="Proteomes" id="UP000326179">
    <property type="component" value="Chromosome"/>
</dbReference>
<dbReference type="EMBL" id="CP045643">
    <property type="protein sequence ID" value="QFZ72656.1"/>
    <property type="molecule type" value="Genomic_DNA"/>
</dbReference>
<dbReference type="InterPro" id="IPR012577">
    <property type="entry name" value="NIPSNAP"/>
</dbReference>
<accession>A0A5Q0L7H6</accession>
<dbReference type="RefSeq" id="WP_153287022.1">
    <property type="nucleotide sequence ID" value="NZ_CP045643.1"/>
</dbReference>
<dbReference type="Pfam" id="PF07978">
    <property type="entry name" value="NIPSNAP"/>
    <property type="match status" value="1"/>
</dbReference>
<evidence type="ECO:0000259" key="1">
    <source>
        <dbReference type="Pfam" id="PF07978"/>
    </source>
</evidence>
<keyword evidence="3" id="KW-1185">Reference proteome</keyword>
<dbReference type="AlphaFoldDB" id="A0A5Q0L7H6"/>
<dbReference type="SUPFAM" id="SSF54909">
    <property type="entry name" value="Dimeric alpha+beta barrel"/>
    <property type="match status" value="1"/>
</dbReference>
<dbReference type="InterPro" id="IPR011008">
    <property type="entry name" value="Dimeric_a/b-barrel"/>
</dbReference>